<dbReference type="Pfam" id="PF13516">
    <property type="entry name" value="LRR_6"/>
    <property type="match status" value="2"/>
</dbReference>
<accession>A0AAN8SAR0</accession>
<dbReference type="Pfam" id="PF25372">
    <property type="entry name" value="DUF7885"/>
    <property type="match status" value="1"/>
</dbReference>
<evidence type="ECO:0000256" key="1">
    <source>
        <dbReference type="ARBA" id="ARBA00022786"/>
    </source>
</evidence>
<dbReference type="GO" id="GO:0019005">
    <property type="term" value="C:SCF ubiquitin ligase complex"/>
    <property type="evidence" value="ECO:0007669"/>
    <property type="project" value="TreeGrafter"/>
</dbReference>
<dbReference type="InterPro" id="IPR001810">
    <property type="entry name" value="F-box_dom"/>
</dbReference>
<dbReference type="GO" id="GO:0031146">
    <property type="term" value="P:SCF-dependent proteasomal ubiquitin-dependent protein catabolic process"/>
    <property type="evidence" value="ECO:0007669"/>
    <property type="project" value="TreeGrafter"/>
</dbReference>
<dbReference type="SUPFAM" id="SSF52047">
    <property type="entry name" value="RNI-like"/>
    <property type="match status" value="2"/>
</dbReference>
<dbReference type="EMBL" id="JAWJWE010000002">
    <property type="protein sequence ID" value="KAK6642798.1"/>
    <property type="molecule type" value="Genomic_DNA"/>
</dbReference>
<dbReference type="Pfam" id="PF18511">
    <property type="entry name" value="F-box_5"/>
    <property type="match status" value="1"/>
</dbReference>
<sequence>MKISGSLVMDNLPVEVITCILKYLASLRDRKVSSLVCKLWYEAYQDPFFRWYEVLHISEDIRFKILSDLKNNDRKYFQLTITGIEITESSLKFWERYGPNIKNLSISNCSINEKVFVKVLKMCCQLDSLCIQNCRELFMVGHLLEDLNVRLDLKNQLGSLKCLNLSYNRYLSDATFNRFGLTFPNIKKLLLSGCQISFFPGLYKKYYPEGQISLSGSVLTFPIILKYLENNAQYLQHLSFSDTFIDNSAVSLLAQVSNLKIHTLNLRRCFQLSQEGITKLSLHQKSITCLDVSLCPRVTDGALLAICSGLTNLKSLSVQSCRAITDLGVAGLCHLNKLKYLNISECDLIEGEGILKGICRTLNESLEEIYLSHLGNMTENVVIRLAESLPNLVTMDIGFCYNAVTNKSLQSVLQNNLKLKTLILTMCVKLTDGGLTGMGLKMTETRKSAGDLHKVPLGSKAEQEILREAKLKAEVEEICYNSSDVSGISLKNLESLQSLDLNGCTGITDLSLIHAFEFRDLRHLDLSQCNKVTEEGVRHLSMKNRTIESLHLGICQNVDDLAVLHIVKNLKRLEVLTLGSGKITDAIVDTLVTYAKNLKHLDVKHCNQVSTEAINSIAMKLPHLKNLQFTATKFDDCHIPAPPESLNLWLLH</sequence>
<organism evidence="3 4">
    <name type="scientific">Polyplax serrata</name>
    <name type="common">Common mouse louse</name>
    <dbReference type="NCBI Taxonomy" id="468196"/>
    <lineage>
        <taxon>Eukaryota</taxon>
        <taxon>Metazoa</taxon>
        <taxon>Ecdysozoa</taxon>
        <taxon>Arthropoda</taxon>
        <taxon>Hexapoda</taxon>
        <taxon>Insecta</taxon>
        <taxon>Pterygota</taxon>
        <taxon>Neoptera</taxon>
        <taxon>Paraneoptera</taxon>
        <taxon>Psocodea</taxon>
        <taxon>Troctomorpha</taxon>
        <taxon>Phthiraptera</taxon>
        <taxon>Anoplura</taxon>
        <taxon>Polyplacidae</taxon>
        <taxon>Polyplax</taxon>
    </lineage>
</organism>
<dbReference type="InterPro" id="IPR036047">
    <property type="entry name" value="F-box-like_dom_sf"/>
</dbReference>
<dbReference type="Gene3D" id="3.80.10.10">
    <property type="entry name" value="Ribonuclease Inhibitor"/>
    <property type="match status" value="2"/>
</dbReference>
<evidence type="ECO:0000259" key="2">
    <source>
        <dbReference type="SMART" id="SM00256"/>
    </source>
</evidence>
<dbReference type="InterPro" id="IPR041567">
    <property type="entry name" value="COI1_F-box"/>
</dbReference>
<comment type="caution">
    <text evidence="3">The sequence shown here is derived from an EMBL/GenBank/DDBJ whole genome shotgun (WGS) entry which is preliminary data.</text>
</comment>
<dbReference type="InterPro" id="IPR001611">
    <property type="entry name" value="Leu-rich_rpt"/>
</dbReference>
<dbReference type="Gene3D" id="1.20.1280.50">
    <property type="match status" value="1"/>
</dbReference>
<feature type="domain" description="F-box" evidence="2">
    <location>
        <begin position="12"/>
        <end position="53"/>
    </location>
</feature>
<dbReference type="AlphaFoldDB" id="A0AAN8SAR0"/>
<dbReference type="SMART" id="SM00367">
    <property type="entry name" value="LRR_CC"/>
    <property type="match status" value="13"/>
</dbReference>
<evidence type="ECO:0000313" key="4">
    <source>
        <dbReference type="Proteomes" id="UP001372834"/>
    </source>
</evidence>
<reference evidence="3 4" key="1">
    <citation type="submission" date="2023-10" db="EMBL/GenBank/DDBJ databases">
        <title>Genomes of two closely related lineages of the louse Polyplax serrata with different host specificities.</title>
        <authorList>
            <person name="Martinu J."/>
            <person name="Tarabai H."/>
            <person name="Stefka J."/>
            <person name="Hypsa V."/>
        </authorList>
    </citation>
    <scope>NUCLEOTIDE SEQUENCE [LARGE SCALE GENOMIC DNA]</scope>
    <source>
        <strain evidence="3">HR10_N</strain>
    </source>
</reference>
<keyword evidence="1" id="KW-0833">Ubl conjugation pathway</keyword>
<dbReference type="InterPro" id="IPR057207">
    <property type="entry name" value="FBXL15_LRR"/>
</dbReference>
<dbReference type="PANTHER" id="PTHR13318:SF95">
    <property type="entry name" value="F-BOX PROTEIN YLR352W"/>
    <property type="match status" value="1"/>
</dbReference>
<dbReference type="Proteomes" id="UP001372834">
    <property type="component" value="Unassembled WGS sequence"/>
</dbReference>
<dbReference type="SUPFAM" id="SSF81383">
    <property type="entry name" value="F-box domain"/>
    <property type="match status" value="1"/>
</dbReference>
<name>A0AAN8SAR0_POLSC</name>
<dbReference type="SMART" id="SM00256">
    <property type="entry name" value="FBOX"/>
    <property type="match status" value="1"/>
</dbReference>
<dbReference type="InterPro" id="IPR006553">
    <property type="entry name" value="Leu-rich_rpt_Cys-con_subtyp"/>
</dbReference>
<evidence type="ECO:0000313" key="3">
    <source>
        <dbReference type="EMBL" id="KAK6642798.1"/>
    </source>
</evidence>
<protein>
    <recommendedName>
        <fullName evidence="2">F-box domain-containing protein</fullName>
    </recommendedName>
</protein>
<dbReference type="InterPro" id="IPR032675">
    <property type="entry name" value="LRR_dom_sf"/>
</dbReference>
<gene>
    <name evidence="3" type="ORF">RUM43_004300</name>
</gene>
<dbReference type="PANTHER" id="PTHR13318">
    <property type="entry name" value="PARTNER OF PAIRED, ISOFORM B-RELATED"/>
    <property type="match status" value="1"/>
</dbReference>
<proteinExistence type="predicted"/>